<keyword evidence="1" id="KW-1133">Transmembrane helix</keyword>
<gene>
    <name evidence="2" type="ORF">ENL47_07070</name>
</gene>
<protein>
    <submittedName>
        <fullName evidence="2">DUF131 domain-containing protein</fullName>
    </submittedName>
</protein>
<organism evidence="2">
    <name type="scientific">Ignisphaera aggregans</name>
    <dbReference type="NCBI Taxonomy" id="334771"/>
    <lineage>
        <taxon>Archaea</taxon>
        <taxon>Thermoproteota</taxon>
        <taxon>Thermoprotei</taxon>
        <taxon>Desulfurococcales</taxon>
        <taxon>Desulfurococcaceae</taxon>
        <taxon>Ignisphaera</taxon>
    </lineage>
</organism>
<feature type="transmembrane region" description="Helical" evidence="1">
    <location>
        <begin position="6"/>
        <end position="29"/>
    </location>
</feature>
<keyword evidence="1" id="KW-0812">Transmembrane</keyword>
<keyword evidence="1" id="KW-0472">Membrane</keyword>
<dbReference type="AlphaFoldDB" id="A0A7C5Z039"/>
<dbReference type="NCBIfam" id="TIGR00304">
    <property type="entry name" value="TIGR00304 family membrane protein"/>
    <property type="match status" value="1"/>
</dbReference>
<accession>A0A7C5Z039</accession>
<proteinExistence type="predicted"/>
<feature type="transmembrane region" description="Helical" evidence="1">
    <location>
        <begin position="41"/>
        <end position="59"/>
    </location>
</feature>
<name>A0A7C5Z039_9CREN</name>
<comment type="caution">
    <text evidence="2">The sequence shown here is derived from an EMBL/GenBank/DDBJ whole genome shotgun (WGS) entry which is preliminary data.</text>
</comment>
<dbReference type="EMBL" id="DRUB01000138">
    <property type="protein sequence ID" value="HHR96557.1"/>
    <property type="molecule type" value="Genomic_DNA"/>
</dbReference>
<dbReference type="Pfam" id="PF01998">
    <property type="entry name" value="DUF131"/>
    <property type="match status" value="1"/>
</dbReference>
<feature type="transmembrane region" description="Helical" evidence="1">
    <location>
        <begin position="65"/>
        <end position="85"/>
    </location>
</feature>
<evidence type="ECO:0000313" key="2">
    <source>
        <dbReference type="EMBL" id="HHR96557.1"/>
    </source>
</evidence>
<evidence type="ECO:0000256" key="1">
    <source>
        <dbReference type="SAM" id="Phobius"/>
    </source>
</evidence>
<dbReference type="InterPro" id="IPR002849">
    <property type="entry name" value="DUF131"/>
</dbReference>
<sequence length="93" mass="10382">MINLLLLLFTLAFIIIFIGMILISISALYKSRKNETVKRDVEVGGVIVLGPIPIAFGTSQRIVKSLLIISITFFIIVIVLFIMLYSNMLPPKT</sequence>
<reference evidence="2" key="1">
    <citation type="journal article" date="2020" name="mSystems">
        <title>Genome- and Community-Level Interaction Insights into Carbon Utilization and Element Cycling Functions of Hydrothermarchaeota in Hydrothermal Sediment.</title>
        <authorList>
            <person name="Zhou Z."/>
            <person name="Liu Y."/>
            <person name="Xu W."/>
            <person name="Pan J."/>
            <person name="Luo Z.H."/>
            <person name="Li M."/>
        </authorList>
    </citation>
    <scope>NUCLEOTIDE SEQUENCE [LARGE SCALE GENOMIC DNA]</scope>
    <source>
        <strain evidence="2">SpSt-1</strain>
    </source>
</reference>